<evidence type="ECO:0000256" key="3">
    <source>
        <dbReference type="ARBA" id="ARBA00022840"/>
    </source>
</evidence>
<dbReference type="PROSITE" id="PS50893">
    <property type="entry name" value="ABC_TRANSPORTER_2"/>
    <property type="match status" value="1"/>
</dbReference>
<dbReference type="Gene3D" id="3.40.50.300">
    <property type="entry name" value="P-loop containing nucleotide triphosphate hydrolases"/>
    <property type="match status" value="1"/>
</dbReference>
<evidence type="ECO:0000256" key="1">
    <source>
        <dbReference type="ARBA" id="ARBA00022448"/>
    </source>
</evidence>
<evidence type="ECO:0000259" key="10">
    <source>
        <dbReference type="PROSITE" id="PS50893"/>
    </source>
</evidence>
<feature type="domain" description="ABC transporter" evidence="10">
    <location>
        <begin position="4"/>
        <end position="237"/>
    </location>
</feature>
<evidence type="ECO:0000256" key="8">
    <source>
        <dbReference type="ARBA" id="ARBA00073649"/>
    </source>
</evidence>
<dbReference type="SUPFAM" id="SSF52540">
    <property type="entry name" value="P-loop containing nucleoside triphosphate hydrolases"/>
    <property type="match status" value="1"/>
</dbReference>
<dbReference type="FunFam" id="3.40.50.300:FF:000134">
    <property type="entry name" value="Iron-enterobactin ABC transporter ATP-binding protein"/>
    <property type="match status" value="1"/>
</dbReference>
<comment type="caution">
    <text evidence="11">The sequence shown here is derived from an EMBL/GenBank/DDBJ whole genome shotgun (WGS) entry which is preliminary data.</text>
</comment>
<evidence type="ECO:0000313" key="12">
    <source>
        <dbReference type="Proteomes" id="UP000570823"/>
    </source>
</evidence>
<dbReference type="RefSeq" id="WP_176787300.1">
    <property type="nucleotide sequence ID" value="NZ_JABXWR010000001.1"/>
</dbReference>
<evidence type="ECO:0000256" key="9">
    <source>
        <dbReference type="ARBA" id="ARBA00077139"/>
    </source>
</evidence>
<dbReference type="GO" id="GO:0015420">
    <property type="term" value="F:ABC-type vitamin B12 transporter activity"/>
    <property type="evidence" value="ECO:0007669"/>
    <property type="project" value="UniProtKB-EC"/>
</dbReference>
<keyword evidence="12" id="KW-1185">Reference proteome</keyword>
<dbReference type="GO" id="GO:0005524">
    <property type="term" value="F:ATP binding"/>
    <property type="evidence" value="ECO:0007669"/>
    <property type="project" value="UniProtKB-KW"/>
</dbReference>
<accession>A0A7K4HKF7</accession>
<dbReference type="AlphaFoldDB" id="A0A7K4HKF7"/>
<dbReference type="InterPro" id="IPR003439">
    <property type="entry name" value="ABC_transporter-like_ATP-bd"/>
</dbReference>
<organism evidence="11 12">
    <name type="scientific">Methanofollis tationis</name>
    <dbReference type="NCBI Taxonomy" id="81417"/>
    <lineage>
        <taxon>Archaea</taxon>
        <taxon>Methanobacteriati</taxon>
        <taxon>Methanobacteriota</taxon>
        <taxon>Stenosarchaea group</taxon>
        <taxon>Methanomicrobia</taxon>
        <taxon>Methanomicrobiales</taxon>
        <taxon>Methanomicrobiaceae</taxon>
        <taxon>Methanofollis</taxon>
    </lineage>
</organism>
<evidence type="ECO:0000256" key="7">
    <source>
        <dbReference type="ARBA" id="ARBA00066387"/>
    </source>
</evidence>
<dbReference type="InterPro" id="IPR003593">
    <property type="entry name" value="AAA+_ATPase"/>
</dbReference>
<dbReference type="Proteomes" id="UP000570823">
    <property type="component" value="Unassembled WGS sequence"/>
</dbReference>
<dbReference type="InterPro" id="IPR017871">
    <property type="entry name" value="ABC_transporter-like_CS"/>
</dbReference>
<sequence length="258" mass="28172">MINLSVRNLSYMIRDRRILSDISFDAGAPALVGLVGPNGSGKTTLIRCIDGIIRPEGSVLLDDADLSLLPRMEVAKRVAYVPQGIRNSSSATIFDTVLMGRRPHLSWNIGKKDEEEVVRALELLGVEDLAFRQVHTLSGGERQRVMIARALAQESPLLLLDEPTSALDLRNAMEVMEVIRRLAVDEGRLAIMAIHDLNLAARYCTGIIVLSGGAIAAQGPPADVLTPEVIAHVYGVDVVIEHRDEIPYIFPLRPVTKA</sequence>
<evidence type="ECO:0000256" key="2">
    <source>
        <dbReference type="ARBA" id="ARBA00022741"/>
    </source>
</evidence>
<name>A0A7K4HKF7_9EURY</name>
<dbReference type="OrthoDB" id="24644at2157"/>
<dbReference type="EC" id="7.6.2.8" evidence="7"/>
<reference evidence="11 12" key="1">
    <citation type="submission" date="2020-06" db="EMBL/GenBank/DDBJ databases">
        <title>Methanofollis fontis sp. nov., a methanogen isolated from marine sediments near a cold seep at Four-Way Closure Ridge offshore southwestern Taiwan.</title>
        <authorList>
            <person name="Chen S.-C."/>
            <person name="Teng N.-H."/>
            <person name="Lin Y.-S."/>
            <person name="Lai M.-C."/>
            <person name="Chen H.-H."/>
            <person name="Wang C.-C."/>
        </authorList>
    </citation>
    <scope>NUCLEOTIDE SEQUENCE [LARGE SCALE GENOMIC DNA]</scope>
    <source>
        <strain evidence="11 12">DSM 2702</strain>
    </source>
</reference>
<evidence type="ECO:0000256" key="5">
    <source>
        <dbReference type="ARBA" id="ARBA00050590"/>
    </source>
</evidence>
<dbReference type="PANTHER" id="PTHR42794:SF1">
    <property type="entry name" value="HEMIN IMPORT ATP-BINDING PROTEIN HMUV"/>
    <property type="match status" value="1"/>
</dbReference>
<dbReference type="PANTHER" id="PTHR42794">
    <property type="entry name" value="HEMIN IMPORT ATP-BINDING PROTEIN HMUV"/>
    <property type="match status" value="1"/>
</dbReference>
<proteinExistence type="predicted"/>
<comment type="function">
    <text evidence="6">Required for corrinoid utilization. Probably part of the ABC transporter complex BtuCDF involved in cobalamin (vitamin B12) import. Probably responsible for energy coupling to the transport system.</text>
</comment>
<comment type="catalytic activity">
    <reaction evidence="5">
        <text>an R-cob(III)alamin(out) + ATP + H2O = an R-cob(III)alamin(in) + ADP + phosphate + H(+)</text>
        <dbReference type="Rhea" id="RHEA:17873"/>
        <dbReference type="ChEBI" id="CHEBI:15377"/>
        <dbReference type="ChEBI" id="CHEBI:15378"/>
        <dbReference type="ChEBI" id="CHEBI:30616"/>
        <dbReference type="ChEBI" id="CHEBI:43474"/>
        <dbReference type="ChEBI" id="CHEBI:140785"/>
        <dbReference type="ChEBI" id="CHEBI:456216"/>
        <dbReference type="EC" id="7.6.2.8"/>
    </reaction>
</comment>
<dbReference type="GO" id="GO:0016887">
    <property type="term" value="F:ATP hydrolysis activity"/>
    <property type="evidence" value="ECO:0007669"/>
    <property type="project" value="InterPro"/>
</dbReference>
<keyword evidence="1" id="KW-0813">Transport</keyword>
<evidence type="ECO:0000256" key="6">
    <source>
        <dbReference type="ARBA" id="ARBA00058960"/>
    </source>
</evidence>
<dbReference type="CDD" id="cd03214">
    <property type="entry name" value="ABC_Iron-Siderophores_B12_Hemin"/>
    <property type="match status" value="1"/>
</dbReference>
<dbReference type="SMART" id="SM00382">
    <property type="entry name" value="AAA"/>
    <property type="match status" value="1"/>
</dbReference>
<dbReference type="Pfam" id="PF00005">
    <property type="entry name" value="ABC_tran"/>
    <property type="match status" value="1"/>
</dbReference>
<dbReference type="InterPro" id="IPR027417">
    <property type="entry name" value="P-loop_NTPase"/>
</dbReference>
<dbReference type="PROSITE" id="PS00211">
    <property type="entry name" value="ABC_TRANSPORTER_1"/>
    <property type="match status" value="1"/>
</dbReference>
<gene>
    <name evidence="11" type="ORF">HWN36_00035</name>
</gene>
<dbReference type="EMBL" id="JABXWR010000001">
    <property type="protein sequence ID" value="NVO65741.1"/>
    <property type="molecule type" value="Genomic_DNA"/>
</dbReference>
<keyword evidence="2" id="KW-0547">Nucleotide-binding</keyword>
<protein>
    <recommendedName>
        <fullName evidence="8">Cobalamin import ATP-binding protein BtuD</fullName>
        <ecNumber evidence="7">7.6.2.8</ecNumber>
    </recommendedName>
    <alternativeName>
        <fullName evidence="9">Vitamin B12-transporting ATPase</fullName>
    </alternativeName>
</protein>
<keyword evidence="4" id="KW-1278">Translocase</keyword>
<evidence type="ECO:0000256" key="4">
    <source>
        <dbReference type="ARBA" id="ARBA00022967"/>
    </source>
</evidence>
<evidence type="ECO:0000313" key="11">
    <source>
        <dbReference type="EMBL" id="NVO65741.1"/>
    </source>
</evidence>
<keyword evidence="3 11" id="KW-0067">ATP-binding</keyword>